<protein>
    <recommendedName>
        <fullName evidence="2">Proteasome assembly chaperone family protein</fullName>
    </recommendedName>
</protein>
<reference evidence="1" key="1">
    <citation type="journal article" date="2020" name="mSystems">
        <title>Genome- and Community-Level Interaction Insights into Carbon Utilization and Element Cycling Functions of Hydrothermarchaeota in Hydrothermal Sediment.</title>
        <authorList>
            <person name="Zhou Z."/>
            <person name="Liu Y."/>
            <person name="Xu W."/>
            <person name="Pan J."/>
            <person name="Luo Z.H."/>
            <person name="Li M."/>
        </authorList>
    </citation>
    <scope>NUCLEOTIDE SEQUENCE [LARGE SCALE GENOMIC DNA]</scope>
    <source>
        <strain evidence="1">SpSt-1056</strain>
    </source>
</reference>
<dbReference type="AlphaFoldDB" id="A0A7C5LF70"/>
<dbReference type="InterPro" id="IPR019151">
    <property type="entry name" value="Proteasome_assmbl_chaperone_2"/>
</dbReference>
<dbReference type="EMBL" id="DRWN01000069">
    <property type="protein sequence ID" value="HHK69156.1"/>
    <property type="molecule type" value="Genomic_DNA"/>
</dbReference>
<dbReference type="Gene3D" id="3.40.50.10900">
    <property type="entry name" value="PAC-like subunit"/>
    <property type="match status" value="1"/>
</dbReference>
<dbReference type="PANTHER" id="PTHR35610">
    <property type="entry name" value="3-ISOPROPYLMALATE DEHYDRATASE-RELATED"/>
    <property type="match status" value="1"/>
</dbReference>
<evidence type="ECO:0008006" key="2">
    <source>
        <dbReference type="Google" id="ProtNLM"/>
    </source>
</evidence>
<sequence length="246" mass="27167">MLNPVIVDEPPVKPYYLVTGLPDMGNVAGIAMEHLVKTLGMKVFGVIHGYWPPYVMHRKGEVVYRRSAFRFYRMVEQRSFIVMTGEYQPHEPSSLYELVEAVVSFARRLGVERVISVGAAHRGSPSQGRVFYASTGQELSKLAEQAGAEPLSDEGYITGFNGLVLGLAHETGLEGVCLLGEIDNPEIPQPLASRNVLRVVSKIVGIENLDTSALEEAAEKIRAQILFTEEASRIMRQFRRAPPGVV</sequence>
<dbReference type="SUPFAM" id="SSF159659">
    <property type="entry name" value="Cgl1923-like"/>
    <property type="match status" value="1"/>
</dbReference>
<proteinExistence type="predicted"/>
<comment type="caution">
    <text evidence="1">The sequence shown here is derived from an EMBL/GenBank/DDBJ whole genome shotgun (WGS) entry which is preliminary data.</text>
</comment>
<dbReference type="InterPro" id="IPR038389">
    <property type="entry name" value="PSMG2_sf"/>
</dbReference>
<gene>
    <name evidence="1" type="ORF">ENM11_08450</name>
</gene>
<evidence type="ECO:0000313" key="1">
    <source>
        <dbReference type="EMBL" id="HHK69156.1"/>
    </source>
</evidence>
<dbReference type="Pfam" id="PF09754">
    <property type="entry name" value="PAC2"/>
    <property type="match status" value="1"/>
</dbReference>
<accession>A0A7C5LF70</accession>
<dbReference type="PANTHER" id="PTHR35610:SF7">
    <property type="entry name" value="3-ISOPROPYLMALATE DEHYDRATASE"/>
    <property type="match status" value="1"/>
</dbReference>
<organism evidence="1">
    <name type="scientific">Caldiarchaeum subterraneum</name>
    <dbReference type="NCBI Taxonomy" id="311458"/>
    <lineage>
        <taxon>Archaea</taxon>
        <taxon>Nitrososphaerota</taxon>
        <taxon>Candidatus Caldarchaeales</taxon>
        <taxon>Candidatus Caldarchaeaceae</taxon>
        <taxon>Candidatus Caldarchaeum</taxon>
    </lineage>
</organism>
<name>A0A7C5LF70_CALS0</name>